<sequence>MIGANHLAGARSNVSALDEYATPVYCTEALMRREKFDGEIWECACGSGIMLKVLEKYNPCVSSDILSYTDFLLEDYITDNIVTNPPYNLALQFAEQGLRASRKKVALFLRLNFLEGQKRYSFFKGSPLKTVYVFSKRQTYISKGNSQRPTRGSKASY</sequence>
<accession>A0A0F9QQ36</accession>
<dbReference type="AlphaFoldDB" id="A0A0F9QQ36"/>
<protein>
    <recommendedName>
        <fullName evidence="2">DNA methylase adenine-specific domain-containing protein</fullName>
    </recommendedName>
</protein>
<dbReference type="GO" id="GO:0032259">
    <property type="term" value="P:methylation"/>
    <property type="evidence" value="ECO:0007669"/>
    <property type="project" value="InterPro"/>
</dbReference>
<name>A0A0F9QQ36_9ZZZZ</name>
<proteinExistence type="predicted"/>
<reference evidence="1" key="1">
    <citation type="journal article" date="2015" name="Nature">
        <title>Complex archaea that bridge the gap between prokaryotes and eukaryotes.</title>
        <authorList>
            <person name="Spang A."/>
            <person name="Saw J.H."/>
            <person name="Jorgensen S.L."/>
            <person name="Zaremba-Niedzwiedzka K."/>
            <person name="Martijn J."/>
            <person name="Lind A.E."/>
            <person name="van Eijk R."/>
            <person name="Schleper C."/>
            <person name="Guy L."/>
            <person name="Ettema T.J."/>
        </authorList>
    </citation>
    <scope>NUCLEOTIDE SEQUENCE</scope>
</reference>
<dbReference type="GO" id="GO:0008168">
    <property type="term" value="F:methyltransferase activity"/>
    <property type="evidence" value="ECO:0007669"/>
    <property type="project" value="InterPro"/>
</dbReference>
<evidence type="ECO:0000313" key="1">
    <source>
        <dbReference type="EMBL" id="KKN46265.1"/>
    </source>
</evidence>
<gene>
    <name evidence="1" type="ORF">LCGC14_0674720</name>
</gene>
<comment type="caution">
    <text evidence="1">The sequence shown here is derived from an EMBL/GenBank/DDBJ whole genome shotgun (WGS) entry which is preliminary data.</text>
</comment>
<dbReference type="InterPro" id="IPR029063">
    <property type="entry name" value="SAM-dependent_MTases_sf"/>
</dbReference>
<organism evidence="1">
    <name type="scientific">marine sediment metagenome</name>
    <dbReference type="NCBI Taxonomy" id="412755"/>
    <lineage>
        <taxon>unclassified sequences</taxon>
        <taxon>metagenomes</taxon>
        <taxon>ecological metagenomes</taxon>
    </lineage>
</organism>
<dbReference type="InterPro" id="IPR002052">
    <property type="entry name" value="DNA_methylase_N6_adenine_CS"/>
</dbReference>
<dbReference type="PROSITE" id="PS00092">
    <property type="entry name" value="N6_MTASE"/>
    <property type="match status" value="1"/>
</dbReference>
<evidence type="ECO:0008006" key="2">
    <source>
        <dbReference type="Google" id="ProtNLM"/>
    </source>
</evidence>
<dbReference type="GO" id="GO:0003676">
    <property type="term" value="F:nucleic acid binding"/>
    <property type="evidence" value="ECO:0007669"/>
    <property type="project" value="InterPro"/>
</dbReference>
<dbReference type="SUPFAM" id="SSF53335">
    <property type="entry name" value="S-adenosyl-L-methionine-dependent methyltransferases"/>
    <property type="match status" value="1"/>
</dbReference>
<dbReference type="EMBL" id="LAZR01001339">
    <property type="protein sequence ID" value="KKN46265.1"/>
    <property type="molecule type" value="Genomic_DNA"/>
</dbReference>